<dbReference type="EMBL" id="CP003345">
    <property type="protein sequence ID" value="AFM03388.1"/>
    <property type="molecule type" value="Genomic_DNA"/>
</dbReference>
<protein>
    <submittedName>
        <fullName evidence="1">Uncharacterized protein</fullName>
    </submittedName>
</protein>
<sequence precursor="true">MNLAFFYLQKISMKLLLVSFLLSIGLGGLGDLGGLSCTSRNYHYSAITNTGNSNIILKTKLKDTTTIEIFKSLYIEDSDSLYPTSKFIQIEDTAKNFKQVIPIKDENIQFDIKTNTATLIIPPNKKMLLPAPWKYYFKSVHINLEPCEEELFLKGSTTLNSYFRNIPESHFSSADKIKDVKIGCQ</sequence>
<keyword evidence="2" id="KW-1185">Reference proteome</keyword>
<dbReference type="HOGENOM" id="CLU_1459279_0_0_10"/>
<name>I4AHF3_BERLS</name>
<dbReference type="Proteomes" id="UP000006054">
    <property type="component" value="Chromosome"/>
</dbReference>
<evidence type="ECO:0000313" key="2">
    <source>
        <dbReference type="Proteomes" id="UP000006054"/>
    </source>
</evidence>
<accession>I4AHF3</accession>
<dbReference type="STRING" id="880071.Fleli_0934"/>
<gene>
    <name evidence="1" type="ordered locus">Fleli_0934</name>
</gene>
<dbReference type="KEGG" id="fli:Fleli_0934"/>
<reference evidence="2" key="1">
    <citation type="submission" date="2012-06" db="EMBL/GenBank/DDBJ databases">
        <title>The complete genome of Flexibacter litoralis DSM 6794.</title>
        <authorList>
            <person name="Lucas S."/>
            <person name="Copeland A."/>
            <person name="Lapidus A."/>
            <person name="Glavina del Rio T."/>
            <person name="Dalin E."/>
            <person name="Tice H."/>
            <person name="Bruce D."/>
            <person name="Goodwin L."/>
            <person name="Pitluck S."/>
            <person name="Peters L."/>
            <person name="Ovchinnikova G."/>
            <person name="Lu M."/>
            <person name="Kyrpides N."/>
            <person name="Mavromatis K."/>
            <person name="Ivanova N."/>
            <person name="Brettin T."/>
            <person name="Detter J.C."/>
            <person name="Han C."/>
            <person name="Larimer F."/>
            <person name="Land M."/>
            <person name="Hauser L."/>
            <person name="Markowitz V."/>
            <person name="Cheng J.-F."/>
            <person name="Hugenholtz P."/>
            <person name="Woyke T."/>
            <person name="Wu D."/>
            <person name="Spring S."/>
            <person name="Lang E."/>
            <person name="Kopitz M."/>
            <person name="Brambilla E."/>
            <person name="Klenk H.-P."/>
            <person name="Eisen J.A."/>
        </authorList>
    </citation>
    <scope>NUCLEOTIDE SEQUENCE [LARGE SCALE GENOMIC DNA]</scope>
    <source>
        <strain evidence="2">ATCC 23117 / DSM 6794 / NBRC 15988 / NCIMB 1366 / Sio-4</strain>
    </source>
</reference>
<proteinExistence type="predicted"/>
<dbReference type="AlphaFoldDB" id="I4AHF3"/>
<organism evidence="1 2">
    <name type="scientific">Bernardetia litoralis (strain ATCC 23117 / DSM 6794 / NBRC 15988 / NCIMB 1366 / Fx l1 / Sio-4)</name>
    <name type="common">Flexibacter litoralis</name>
    <dbReference type="NCBI Taxonomy" id="880071"/>
    <lineage>
        <taxon>Bacteria</taxon>
        <taxon>Pseudomonadati</taxon>
        <taxon>Bacteroidota</taxon>
        <taxon>Cytophagia</taxon>
        <taxon>Cytophagales</taxon>
        <taxon>Bernardetiaceae</taxon>
        <taxon>Bernardetia</taxon>
    </lineage>
</organism>
<evidence type="ECO:0000313" key="1">
    <source>
        <dbReference type="EMBL" id="AFM03388.1"/>
    </source>
</evidence>